<dbReference type="PANTHER" id="PTHR31157">
    <property type="entry name" value="SCP DOMAIN-CONTAINING PROTEIN"/>
    <property type="match status" value="1"/>
</dbReference>
<accession>A0A917PSI6</accession>
<protein>
    <recommendedName>
        <fullName evidence="2">SCP domain-containing protein</fullName>
    </recommendedName>
</protein>
<evidence type="ECO:0000313" key="4">
    <source>
        <dbReference type="Proteomes" id="UP000635726"/>
    </source>
</evidence>
<dbReference type="InterPro" id="IPR014044">
    <property type="entry name" value="CAP_dom"/>
</dbReference>
<evidence type="ECO:0000259" key="2">
    <source>
        <dbReference type="Pfam" id="PF00188"/>
    </source>
</evidence>
<dbReference type="Gene3D" id="3.40.33.10">
    <property type="entry name" value="CAP"/>
    <property type="match status" value="1"/>
</dbReference>
<keyword evidence="4" id="KW-1185">Reference proteome</keyword>
<feature type="signal peptide" evidence="1">
    <location>
        <begin position="1"/>
        <end position="25"/>
    </location>
</feature>
<sequence length="170" mass="17507">MCGWRCALLLPALLLLAAAPVPTPAQQLLARVNALRAAGIVCPAGESAPTPEAGARRPLTGTLAFSPLHAAAAFMQAKRMVQVNDVTHEGEGGSTPQSRAATAGIRAASVSEIVYLGRRGGVEGAVTWWRHSAVHCRVMTDPRYSVAGASVVAGPDGTAYVMVLTSAVQP</sequence>
<keyword evidence="1" id="KW-0732">Signal</keyword>
<feature type="chain" id="PRO_5037136714" description="SCP domain-containing protein" evidence="1">
    <location>
        <begin position="26"/>
        <end position="170"/>
    </location>
</feature>
<dbReference type="AlphaFoldDB" id="A0A917PSI6"/>
<dbReference type="EMBL" id="BMOE01000024">
    <property type="protein sequence ID" value="GGJ89438.1"/>
    <property type="molecule type" value="Genomic_DNA"/>
</dbReference>
<dbReference type="InterPro" id="IPR035940">
    <property type="entry name" value="CAP_sf"/>
</dbReference>
<proteinExistence type="predicted"/>
<comment type="caution">
    <text evidence="3">The sequence shown here is derived from an EMBL/GenBank/DDBJ whole genome shotgun (WGS) entry which is preliminary data.</text>
</comment>
<feature type="domain" description="SCP" evidence="2">
    <location>
        <begin position="30"/>
        <end position="163"/>
    </location>
</feature>
<gene>
    <name evidence="3" type="ORF">GCM10008939_36800</name>
</gene>
<reference evidence="3" key="1">
    <citation type="journal article" date="2014" name="Int. J. Syst. Evol. Microbiol.">
        <title>Complete genome sequence of Corynebacterium casei LMG S-19264T (=DSM 44701T), isolated from a smear-ripened cheese.</title>
        <authorList>
            <consortium name="US DOE Joint Genome Institute (JGI-PGF)"/>
            <person name="Walter F."/>
            <person name="Albersmeier A."/>
            <person name="Kalinowski J."/>
            <person name="Ruckert C."/>
        </authorList>
    </citation>
    <scope>NUCLEOTIDE SEQUENCE</scope>
    <source>
        <strain evidence="3">JCM 14371</strain>
    </source>
</reference>
<dbReference type="CDD" id="cd05379">
    <property type="entry name" value="CAP_bacterial"/>
    <property type="match status" value="1"/>
</dbReference>
<evidence type="ECO:0000256" key="1">
    <source>
        <dbReference type="SAM" id="SignalP"/>
    </source>
</evidence>
<reference evidence="3" key="2">
    <citation type="submission" date="2020-09" db="EMBL/GenBank/DDBJ databases">
        <authorList>
            <person name="Sun Q."/>
            <person name="Ohkuma M."/>
        </authorList>
    </citation>
    <scope>NUCLEOTIDE SEQUENCE</scope>
    <source>
        <strain evidence="3">JCM 14371</strain>
    </source>
</reference>
<dbReference type="Proteomes" id="UP000635726">
    <property type="component" value="Unassembled WGS sequence"/>
</dbReference>
<dbReference type="Pfam" id="PF00188">
    <property type="entry name" value="CAP"/>
    <property type="match status" value="1"/>
</dbReference>
<dbReference type="RefSeq" id="WP_188964781.1">
    <property type="nucleotide sequence ID" value="NZ_BMOE01000024.1"/>
</dbReference>
<evidence type="ECO:0000313" key="3">
    <source>
        <dbReference type="EMBL" id="GGJ89438.1"/>
    </source>
</evidence>
<dbReference type="SUPFAM" id="SSF55797">
    <property type="entry name" value="PR-1-like"/>
    <property type="match status" value="1"/>
</dbReference>
<dbReference type="PANTHER" id="PTHR31157:SF1">
    <property type="entry name" value="SCP DOMAIN-CONTAINING PROTEIN"/>
    <property type="match status" value="1"/>
</dbReference>
<name>A0A917PSI6_9DEIO</name>
<organism evidence="3 4">
    <name type="scientific">Deinococcus aquiradiocola</name>
    <dbReference type="NCBI Taxonomy" id="393059"/>
    <lineage>
        <taxon>Bacteria</taxon>
        <taxon>Thermotogati</taxon>
        <taxon>Deinococcota</taxon>
        <taxon>Deinococci</taxon>
        <taxon>Deinococcales</taxon>
        <taxon>Deinococcaceae</taxon>
        <taxon>Deinococcus</taxon>
    </lineage>
</organism>